<dbReference type="Pfam" id="PF13793">
    <property type="entry name" value="Pribosyltran_N"/>
    <property type="match status" value="1"/>
</dbReference>
<gene>
    <name evidence="5" type="primary">prs_2</name>
    <name evidence="5" type="ORF">MAA8898_04389</name>
</gene>
<dbReference type="GO" id="GO:0006164">
    <property type="term" value="P:purine nucleotide biosynthetic process"/>
    <property type="evidence" value="ECO:0007669"/>
    <property type="project" value="TreeGrafter"/>
</dbReference>
<dbReference type="PANTHER" id="PTHR10210">
    <property type="entry name" value="RIBOSE-PHOSPHATE DIPHOSPHOKINASE FAMILY MEMBER"/>
    <property type="match status" value="1"/>
</dbReference>
<protein>
    <submittedName>
        <fullName evidence="5">Ribose-phosphate pyrophosphokinase</fullName>
        <ecNumber evidence="5">2.7.6.1</ecNumber>
    </submittedName>
</protein>
<reference evidence="5 6" key="1">
    <citation type="submission" date="2017-05" db="EMBL/GenBank/DDBJ databases">
        <authorList>
            <person name="Song R."/>
            <person name="Chenine A.L."/>
            <person name="Ruprecht R.M."/>
        </authorList>
    </citation>
    <scope>NUCLEOTIDE SEQUENCE [LARGE SCALE GENOMIC DNA]</scope>
    <source>
        <strain evidence="5 6">CECT 8898</strain>
    </source>
</reference>
<dbReference type="RefSeq" id="WP_094023133.1">
    <property type="nucleotide sequence ID" value="NZ_FXYF01000017.1"/>
</dbReference>
<evidence type="ECO:0000256" key="2">
    <source>
        <dbReference type="RuleBase" id="RU004324"/>
    </source>
</evidence>
<keyword evidence="1 2" id="KW-0545">Nucleotide biosynthesis</keyword>
<proteinExistence type="inferred from homology"/>
<feature type="domain" description="Ribose-phosphate pyrophosphokinase N-terminal" evidence="4">
    <location>
        <begin position="10"/>
        <end position="116"/>
    </location>
</feature>
<name>A0A238L3N7_9RHOB</name>
<dbReference type="GO" id="GO:0005737">
    <property type="term" value="C:cytoplasm"/>
    <property type="evidence" value="ECO:0007669"/>
    <property type="project" value="TreeGrafter"/>
</dbReference>
<evidence type="ECO:0000313" key="5">
    <source>
        <dbReference type="EMBL" id="SMX49693.1"/>
    </source>
</evidence>
<accession>A0A238L3N7</accession>
<dbReference type="NCBIfam" id="NF005537">
    <property type="entry name" value="PRK07199.1"/>
    <property type="match status" value="1"/>
</dbReference>
<dbReference type="PANTHER" id="PTHR10210:SF41">
    <property type="entry name" value="RIBOSE-PHOSPHATE PYROPHOSPHOKINASE 1, CHLOROPLASTIC"/>
    <property type="match status" value="1"/>
</dbReference>
<dbReference type="EMBL" id="FXYF01000017">
    <property type="protein sequence ID" value="SMX49693.1"/>
    <property type="molecule type" value="Genomic_DNA"/>
</dbReference>
<dbReference type="SUPFAM" id="SSF53271">
    <property type="entry name" value="PRTase-like"/>
    <property type="match status" value="2"/>
</dbReference>
<dbReference type="GO" id="GO:0004749">
    <property type="term" value="F:ribose phosphate diphosphokinase activity"/>
    <property type="evidence" value="ECO:0007669"/>
    <property type="project" value="UniProtKB-EC"/>
</dbReference>
<dbReference type="GO" id="GO:0002189">
    <property type="term" value="C:ribose phosphate diphosphokinase complex"/>
    <property type="evidence" value="ECO:0007669"/>
    <property type="project" value="TreeGrafter"/>
</dbReference>
<keyword evidence="6" id="KW-1185">Reference proteome</keyword>
<evidence type="ECO:0000313" key="6">
    <source>
        <dbReference type="Proteomes" id="UP000207598"/>
    </source>
</evidence>
<feature type="domain" description="Phosphoribosyltransferase" evidence="3">
    <location>
        <begin position="148"/>
        <end position="255"/>
    </location>
</feature>
<dbReference type="InterPro" id="IPR029057">
    <property type="entry name" value="PRTase-like"/>
</dbReference>
<keyword evidence="5" id="KW-0418">Kinase</keyword>
<dbReference type="GO" id="GO:0000287">
    <property type="term" value="F:magnesium ion binding"/>
    <property type="evidence" value="ECO:0007669"/>
    <property type="project" value="InterPro"/>
</dbReference>
<dbReference type="Proteomes" id="UP000207598">
    <property type="component" value="Unassembled WGS sequence"/>
</dbReference>
<dbReference type="Gene3D" id="3.40.50.2020">
    <property type="match status" value="2"/>
</dbReference>
<dbReference type="SMART" id="SM01400">
    <property type="entry name" value="Pribosyltran_N"/>
    <property type="match status" value="1"/>
</dbReference>
<keyword evidence="5" id="KW-0808">Transferase</keyword>
<dbReference type="GO" id="GO:0016301">
    <property type="term" value="F:kinase activity"/>
    <property type="evidence" value="ECO:0007669"/>
    <property type="project" value="UniProtKB-KW"/>
</dbReference>
<evidence type="ECO:0000259" key="4">
    <source>
        <dbReference type="Pfam" id="PF13793"/>
    </source>
</evidence>
<evidence type="ECO:0000259" key="3">
    <source>
        <dbReference type="Pfam" id="PF00156"/>
    </source>
</evidence>
<dbReference type="AlphaFoldDB" id="A0A238L3N7"/>
<dbReference type="InterPro" id="IPR029099">
    <property type="entry name" value="Pribosyltran_N"/>
</dbReference>
<dbReference type="EC" id="2.7.6.1" evidence="5"/>
<organism evidence="5 6">
    <name type="scientific">Maliponia aquimaris</name>
    <dbReference type="NCBI Taxonomy" id="1673631"/>
    <lineage>
        <taxon>Bacteria</taxon>
        <taxon>Pseudomonadati</taxon>
        <taxon>Pseudomonadota</taxon>
        <taxon>Alphaproteobacteria</taxon>
        <taxon>Rhodobacterales</taxon>
        <taxon>Paracoccaceae</taxon>
        <taxon>Maliponia</taxon>
    </lineage>
</organism>
<sequence length="318" mass="34212">MKPVVLAFPGMEPLAAEIAQEVGADRAAVGLHRFPDGETLVTLPPDLQGRSVALLATLRDPDPLVLPLRFAAETAREFGASRVGLIAPYLGYMRQDRRFGPGQAVSAPLFARFLQESFDWLVTVDPHLHRISALHEIFDIPTRRVASATQIAAWIAHNVPDAIVLGPDGESQQWVAEVAGLADRPCEVLSKVRSGDRTVDVSVPDSRTFLDGTPVILDDIASSGRTMVTAIERLRQIGTRPPVCVIIHAIFAGDAFADIRKAGAARIVTTDSIPHESNAIHLGPGIGHALRELEEVLDLTNAGMLQARGNETESGKDT</sequence>
<dbReference type="GO" id="GO:0006015">
    <property type="term" value="P:5-phosphoribose 1-diphosphate biosynthetic process"/>
    <property type="evidence" value="ECO:0007669"/>
    <property type="project" value="TreeGrafter"/>
</dbReference>
<evidence type="ECO:0000256" key="1">
    <source>
        <dbReference type="ARBA" id="ARBA00022727"/>
    </source>
</evidence>
<dbReference type="CDD" id="cd06223">
    <property type="entry name" value="PRTases_typeI"/>
    <property type="match status" value="1"/>
</dbReference>
<dbReference type="Pfam" id="PF00156">
    <property type="entry name" value="Pribosyltran"/>
    <property type="match status" value="1"/>
</dbReference>
<dbReference type="InterPro" id="IPR005946">
    <property type="entry name" value="Rib-P_diPkinase"/>
</dbReference>
<dbReference type="NCBIfam" id="TIGR01251">
    <property type="entry name" value="ribP_PPkin"/>
    <property type="match status" value="1"/>
</dbReference>
<dbReference type="InterPro" id="IPR000836">
    <property type="entry name" value="PRTase_dom"/>
</dbReference>
<dbReference type="OrthoDB" id="324294at2"/>
<comment type="similarity">
    <text evidence="2">Belongs to the ribose-phosphate pyrophosphokinase family.</text>
</comment>